<protein>
    <submittedName>
        <fullName evidence="5">RNI-like protein</fullName>
    </submittedName>
</protein>
<organism evidence="5 6">
    <name type="scientific">Bimuria novae-zelandiae CBS 107.79</name>
    <dbReference type="NCBI Taxonomy" id="1447943"/>
    <lineage>
        <taxon>Eukaryota</taxon>
        <taxon>Fungi</taxon>
        <taxon>Dikarya</taxon>
        <taxon>Ascomycota</taxon>
        <taxon>Pezizomycotina</taxon>
        <taxon>Dothideomycetes</taxon>
        <taxon>Pleosporomycetidae</taxon>
        <taxon>Pleosporales</taxon>
        <taxon>Massarineae</taxon>
        <taxon>Didymosphaeriaceae</taxon>
        <taxon>Bimuria</taxon>
    </lineage>
</organism>
<gene>
    <name evidence="5" type="ORF">BU23DRAFT_529726</name>
</gene>
<keyword evidence="2" id="KW-0433">Leucine-rich repeat</keyword>
<evidence type="ECO:0000313" key="6">
    <source>
        <dbReference type="Proteomes" id="UP000800036"/>
    </source>
</evidence>
<feature type="region of interest" description="Disordered" evidence="4">
    <location>
        <begin position="336"/>
        <end position="391"/>
    </location>
</feature>
<dbReference type="GO" id="GO:0005634">
    <property type="term" value="C:nucleus"/>
    <property type="evidence" value="ECO:0007669"/>
    <property type="project" value="TreeGrafter"/>
</dbReference>
<dbReference type="CDD" id="cd00116">
    <property type="entry name" value="LRR_RI"/>
    <property type="match status" value="1"/>
</dbReference>
<evidence type="ECO:0000256" key="2">
    <source>
        <dbReference type="ARBA" id="ARBA00022614"/>
    </source>
</evidence>
<dbReference type="InterPro" id="IPR032675">
    <property type="entry name" value="LRR_dom_sf"/>
</dbReference>
<keyword evidence="6" id="KW-1185">Reference proteome</keyword>
<dbReference type="GO" id="GO:0005829">
    <property type="term" value="C:cytosol"/>
    <property type="evidence" value="ECO:0007669"/>
    <property type="project" value="TreeGrafter"/>
</dbReference>
<dbReference type="GO" id="GO:0031267">
    <property type="term" value="F:small GTPase binding"/>
    <property type="evidence" value="ECO:0007669"/>
    <property type="project" value="TreeGrafter"/>
</dbReference>
<dbReference type="SUPFAM" id="SSF52047">
    <property type="entry name" value="RNI-like"/>
    <property type="match status" value="1"/>
</dbReference>
<accession>A0A6A5VFF2</accession>
<dbReference type="OrthoDB" id="184583at2759"/>
<keyword evidence="1" id="KW-0343">GTPase activation</keyword>
<dbReference type="GO" id="GO:0048471">
    <property type="term" value="C:perinuclear region of cytoplasm"/>
    <property type="evidence" value="ECO:0007669"/>
    <property type="project" value="TreeGrafter"/>
</dbReference>
<dbReference type="InterPro" id="IPR027038">
    <property type="entry name" value="RanGap"/>
</dbReference>
<dbReference type="EMBL" id="ML976669">
    <property type="protein sequence ID" value="KAF1975805.1"/>
    <property type="molecule type" value="Genomic_DNA"/>
</dbReference>
<evidence type="ECO:0000256" key="3">
    <source>
        <dbReference type="ARBA" id="ARBA00022737"/>
    </source>
</evidence>
<dbReference type="GO" id="GO:0005096">
    <property type="term" value="F:GTPase activator activity"/>
    <property type="evidence" value="ECO:0007669"/>
    <property type="project" value="UniProtKB-KW"/>
</dbReference>
<dbReference type="InterPro" id="IPR001611">
    <property type="entry name" value="Leu-rich_rpt"/>
</dbReference>
<keyword evidence="3" id="KW-0677">Repeat</keyword>
<dbReference type="PANTHER" id="PTHR24113:SF12">
    <property type="entry name" value="RAN GTPASE-ACTIVATING PROTEIN 1"/>
    <property type="match status" value="1"/>
</dbReference>
<dbReference type="Gene3D" id="3.80.10.10">
    <property type="entry name" value="Ribonuclease Inhibitor"/>
    <property type="match status" value="1"/>
</dbReference>
<dbReference type="Proteomes" id="UP000800036">
    <property type="component" value="Unassembled WGS sequence"/>
</dbReference>
<dbReference type="SMART" id="SM00368">
    <property type="entry name" value="LRR_RI"/>
    <property type="match status" value="5"/>
</dbReference>
<feature type="compositionally biased region" description="Acidic residues" evidence="4">
    <location>
        <begin position="342"/>
        <end position="370"/>
    </location>
</feature>
<dbReference type="AlphaFoldDB" id="A0A6A5VFF2"/>
<dbReference type="GO" id="GO:0006913">
    <property type="term" value="P:nucleocytoplasmic transport"/>
    <property type="evidence" value="ECO:0007669"/>
    <property type="project" value="TreeGrafter"/>
</dbReference>
<sequence>MSDKIFSLEGKSLKLDTAEDIEPHIKALKENENVEEVRFLGNTLGIGASEALAQVLETKKKLQVANFADVFTGRLLSEIPQALSALLTSLLTLPNLYTVNLSDNAFGLNTQAPLVDFLSQHVPLRHLILNNNGLGPAAGVLIADALTALAEKKAAARKEGKDVPNLETVICGRNRLENGSMAAWAKAYAAHTGIKEVKMVQNGIRPEGITHILNHGFVHSTKIETLDFQDNTFMAVGAKALANVVGNWPEIKDLGMGDCLLKGRGGIAFLSALQKGKNPKLEILRLEYNEINAKGVAGLAEALPHLPALRRVELNGNKFDAEDPSIEKLREELGKRRKAAGVEDEDDENWGLGDLDELESDEEDKEDEDEAKAGSGAENEGVDAQERAARDIIADQQAEEANVAQKSDKDVDALADALAKTDIKPN</sequence>
<dbReference type="Pfam" id="PF13516">
    <property type="entry name" value="LRR_6"/>
    <property type="match status" value="2"/>
</dbReference>
<reference evidence="5" key="1">
    <citation type="journal article" date="2020" name="Stud. Mycol.">
        <title>101 Dothideomycetes genomes: a test case for predicting lifestyles and emergence of pathogens.</title>
        <authorList>
            <person name="Haridas S."/>
            <person name="Albert R."/>
            <person name="Binder M."/>
            <person name="Bloem J."/>
            <person name="Labutti K."/>
            <person name="Salamov A."/>
            <person name="Andreopoulos B."/>
            <person name="Baker S."/>
            <person name="Barry K."/>
            <person name="Bills G."/>
            <person name="Bluhm B."/>
            <person name="Cannon C."/>
            <person name="Castanera R."/>
            <person name="Culley D."/>
            <person name="Daum C."/>
            <person name="Ezra D."/>
            <person name="Gonzalez J."/>
            <person name="Henrissat B."/>
            <person name="Kuo A."/>
            <person name="Liang C."/>
            <person name="Lipzen A."/>
            <person name="Lutzoni F."/>
            <person name="Magnuson J."/>
            <person name="Mondo S."/>
            <person name="Nolan M."/>
            <person name="Ohm R."/>
            <person name="Pangilinan J."/>
            <person name="Park H.-J."/>
            <person name="Ramirez L."/>
            <person name="Alfaro M."/>
            <person name="Sun H."/>
            <person name="Tritt A."/>
            <person name="Yoshinaga Y."/>
            <person name="Zwiers L.-H."/>
            <person name="Turgeon B."/>
            <person name="Goodwin S."/>
            <person name="Spatafora J."/>
            <person name="Crous P."/>
            <person name="Grigoriev I."/>
        </authorList>
    </citation>
    <scope>NUCLEOTIDE SEQUENCE</scope>
    <source>
        <strain evidence="5">CBS 107.79</strain>
    </source>
</reference>
<name>A0A6A5VFF2_9PLEO</name>
<proteinExistence type="predicted"/>
<evidence type="ECO:0000256" key="1">
    <source>
        <dbReference type="ARBA" id="ARBA00022468"/>
    </source>
</evidence>
<evidence type="ECO:0000313" key="5">
    <source>
        <dbReference type="EMBL" id="KAF1975805.1"/>
    </source>
</evidence>
<evidence type="ECO:0000256" key="4">
    <source>
        <dbReference type="SAM" id="MobiDB-lite"/>
    </source>
</evidence>
<dbReference type="PANTHER" id="PTHR24113">
    <property type="entry name" value="RAN GTPASE-ACTIVATING PROTEIN 1"/>
    <property type="match status" value="1"/>
</dbReference>